<dbReference type="InterPro" id="IPR001841">
    <property type="entry name" value="Znf_RING"/>
</dbReference>
<evidence type="ECO:0000256" key="9">
    <source>
        <dbReference type="PROSITE-ProRule" id="PRU00175"/>
    </source>
</evidence>
<keyword evidence="3" id="KW-0808">Transferase</keyword>
<dbReference type="CDD" id="cd20335">
    <property type="entry name" value="BRcat_RBR"/>
    <property type="match status" value="1"/>
</dbReference>
<proteinExistence type="predicted"/>
<dbReference type="Proteomes" id="UP000677228">
    <property type="component" value="Unassembled WGS sequence"/>
</dbReference>
<dbReference type="PROSITE" id="PS50089">
    <property type="entry name" value="ZF_RING_2"/>
    <property type="match status" value="1"/>
</dbReference>
<dbReference type="OrthoDB" id="69641at2759"/>
<dbReference type="EMBL" id="CAJNOK010007579">
    <property type="protein sequence ID" value="CAF1038365.1"/>
    <property type="molecule type" value="Genomic_DNA"/>
</dbReference>
<evidence type="ECO:0000313" key="16">
    <source>
        <dbReference type="Proteomes" id="UP000663829"/>
    </source>
</evidence>
<dbReference type="EC" id="2.3.2.31" evidence="2"/>
<organism evidence="13 16">
    <name type="scientific">Didymodactylos carnosus</name>
    <dbReference type="NCBI Taxonomy" id="1234261"/>
    <lineage>
        <taxon>Eukaryota</taxon>
        <taxon>Metazoa</taxon>
        <taxon>Spiralia</taxon>
        <taxon>Gnathifera</taxon>
        <taxon>Rotifera</taxon>
        <taxon>Eurotatoria</taxon>
        <taxon>Bdelloidea</taxon>
        <taxon>Philodinida</taxon>
        <taxon>Philodinidae</taxon>
        <taxon>Didymodactylos</taxon>
    </lineage>
</organism>
<protein>
    <recommendedName>
        <fullName evidence="2">RBR-type E3 ubiquitin transferase</fullName>
        <ecNumber evidence="2">2.3.2.31</ecNumber>
    </recommendedName>
</protein>
<dbReference type="EMBL" id="CAJOBC010007921">
    <property type="protein sequence ID" value="CAF3947389.1"/>
    <property type="molecule type" value="Genomic_DNA"/>
</dbReference>
<evidence type="ECO:0000259" key="10">
    <source>
        <dbReference type="PROSITE" id="PS50089"/>
    </source>
</evidence>
<keyword evidence="6 9" id="KW-0863">Zinc-finger</keyword>
<dbReference type="Gene3D" id="3.30.40.10">
    <property type="entry name" value="Zinc/RING finger domain, C3HC4 (zinc finger)"/>
    <property type="match status" value="1"/>
</dbReference>
<evidence type="ECO:0000313" key="13">
    <source>
        <dbReference type="EMBL" id="CAF1183013.1"/>
    </source>
</evidence>
<evidence type="ECO:0000259" key="11">
    <source>
        <dbReference type="PROSITE" id="PS51873"/>
    </source>
</evidence>
<gene>
    <name evidence="13" type="ORF">GPM918_LOCUS22804</name>
    <name evidence="12" type="ORF">OVA965_LOCUS16351</name>
    <name evidence="15" type="ORF">SRO942_LOCUS22803</name>
    <name evidence="14" type="ORF">TMI583_LOCUS16361</name>
</gene>
<evidence type="ECO:0000313" key="15">
    <source>
        <dbReference type="EMBL" id="CAF3947389.1"/>
    </source>
</evidence>
<dbReference type="InterPro" id="IPR031127">
    <property type="entry name" value="E3_UB_ligase_RBR"/>
</dbReference>
<dbReference type="GO" id="GO:0008270">
    <property type="term" value="F:zinc ion binding"/>
    <property type="evidence" value="ECO:0007669"/>
    <property type="project" value="UniProtKB-KW"/>
</dbReference>
<dbReference type="PROSITE" id="PS00518">
    <property type="entry name" value="ZF_RING_1"/>
    <property type="match status" value="1"/>
</dbReference>
<evidence type="ECO:0000256" key="4">
    <source>
        <dbReference type="ARBA" id="ARBA00022723"/>
    </source>
</evidence>
<keyword evidence="16" id="KW-1185">Reference proteome</keyword>
<feature type="domain" description="RING-type" evidence="10">
    <location>
        <begin position="66"/>
        <end position="114"/>
    </location>
</feature>
<evidence type="ECO:0000256" key="3">
    <source>
        <dbReference type="ARBA" id="ARBA00022679"/>
    </source>
</evidence>
<evidence type="ECO:0000256" key="8">
    <source>
        <dbReference type="ARBA" id="ARBA00022833"/>
    </source>
</evidence>
<dbReference type="AlphaFoldDB" id="A0A814UZM2"/>
<accession>A0A814UZM2</accession>
<evidence type="ECO:0000313" key="14">
    <source>
        <dbReference type="EMBL" id="CAF3806559.1"/>
    </source>
</evidence>
<evidence type="ECO:0000256" key="2">
    <source>
        <dbReference type="ARBA" id="ARBA00012251"/>
    </source>
</evidence>
<keyword evidence="4" id="KW-0479">Metal-binding</keyword>
<dbReference type="SUPFAM" id="SSF57850">
    <property type="entry name" value="RING/U-box"/>
    <property type="match status" value="3"/>
</dbReference>
<dbReference type="InterPro" id="IPR013083">
    <property type="entry name" value="Znf_RING/FYVE/PHD"/>
</dbReference>
<feature type="domain" description="RING-type" evidence="11">
    <location>
        <begin position="62"/>
        <end position="275"/>
    </location>
</feature>
<dbReference type="Pfam" id="PF01485">
    <property type="entry name" value="IBR"/>
    <property type="match status" value="2"/>
</dbReference>
<dbReference type="PANTHER" id="PTHR11685">
    <property type="entry name" value="RBR FAMILY RING FINGER AND IBR DOMAIN-CONTAINING"/>
    <property type="match status" value="1"/>
</dbReference>
<dbReference type="GO" id="GO:0061630">
    <property type="term" value="F:ubiquitin protein ligase activity"/>
    <property type="evidence" value="ECO:0007669"/>
    <property type="project" value="UniProtKB-EC"/>
</dbReference>
<evidence type="ECO:0000313" key="12">
    <source>
        <dbReference type="EMBL" id="CAF1038365.1"/>
    </source>
</evidence>
<dbReference type="PROSITE" id="PS51873">
    <property type="entry name" value="TRIAD"/>
    <property type="match status" value="1"/>
</dbReference>
<dbReference type="EMBL" id="CAJNOQ010007920">
    <property type="protein sequence ID" value="CAF1183013.1"/>
    <property type="molecule type" value="Genomic_DNA"/>
</dbReference>
<keyword evidence="5" id="KW-0677">Repeat</keyword>
<comment type="caution">
    <text evidence="13">The sequence shown here is derived from an EMBL/GenBank/DDBJ whole genome shotgun (WGS) entry which is preliminary data.</text>
</comment>
<dbReference type="InterPro" id="IPR044066">
    <property type="entry name" value="TRIAD_supradom"/>
</dbReference>
<dbReference type="Proteomes" id="UP000682733">
    <property type="component" value="Unassembled WGS sequence"/>
</dbReference>
<dbReference type="GO" id="GO:0016567">
    <property type="term" value="P:protein ubiquitination"/>
    <property type="evidence" value="ECO:0007669"/>
    <property type="project" value="InterPro"/>
</dbReference>
<keyword evidence="7" id="KW-0833">Ubl conjugation pathway</keyword>
<name>A0A814UZM2_9BILA</name>
<dbReference type="Gene3D" id="1.20.120.1750">
    <property type="match status" value="1"/>
</dbReference>
<comment type="catalytic activity">
    <reaction evidence="1">
        <text>[E2 ubiquitin-conjugating enzyme]-S-ubiquitinyl-L-cysteine + [acceptor protein]-L-lysine = [E2 ubiquitin-conjugating enzyme]-L-cysteine + [acceptor protein]-N(6)-ubiquitinyl-L-lysine.</text>
        <dbReference type="EC" id="2.3.2.31"/>
    </reaction>
</comment>
<evidence type="ECO:0000256" key="6">
    <source>
        <dbReference type="ARBA" id="ARBA00022771"/>
    </source>
</evidence>
<dbReference type="Proteomes" id="UP000681722">
    <property type="component" value="Unassembled WGS sequence"/>
</dbReference>
<dbReference type="Proteomes" id="UP000663829">
    <property type="component" value="Unassembled WGS sequence"/>
</dbReference>
<evidence type="ECO:0000256" key="1">
    <source>
        <dbReference type="ARBA" id="ARBA00001798"/>
    </source>
</evidence>
<dbReference type="InterPro" id="IPR017907">
    <property type="entry name" value="Znf_RING_CS"/>
</dbReference>
<reference evidence="13" key="1">
    <citation type="submission" date="2021-02" db="EMBL/GenBank/DDBJ databases">
        <authorList>
            <person name="Nowell W R."/>
        </authorList>
    </citation>
    <scope>NUCLEOTIDE SEQUENCE</scope>
</reference>
<evidence type="ECO:0000256" key="5">
    <source>
        <dbReference type="ARBA" id="ARBA00022737"/>
    </source>
</evidence>
<keyword evidence="8" id="KW-0862">Zinc</keyword>
<sequence length="285" mass="32438">MGKIHKEFENELEVEIEIIVVKHQMRITGEKMKVIQCEEKIKENWKTMPKLILPTSNKGNSTVPECVICMNDANYCLQGCGHPYCRDCLIQYLSTKFDTSLGNEKLKITCVVDKCNSLLLIRDIKTILGATNLSKLARASFQAFLKTDKDMLRCIGDDCNQIYRESKHPDSYVCDGCSKMYCVKCKVEYHTGVTCESYQEMLKKREEENRLSKEAMETHGYKPCPSCKAYIEKTDGCNAMRCNCGIGFCWLCGFTAPRDAHPHFADKTSPCYGKIFDGSNMIPDE</sequence>
<dbReference type="SMART" id="SM00647">
    <property type="entry name" value="IBR"/>
    <property type="match status" value="2"/>
</dbReference>
<dbReference type="InterPro" id="IPR002867">
    <property type="entry name" value="IBR_dom"/>
</dbReference>
<evidence type="ECO:0000256" key="7">
    <source>
        <dbReference type="ARBA" id="ARBA00022786"/>
    </source>
</evidence>
<dbReference type="SMART" id="SM00184">
    <property type="entry name" value="RING"/>
    <property type="match status" value="1"/>
</dbReference>
<dbReference type="EMBL" id="CAJOBA010007591">
    <property type="protein sequence ID" value="CAF3806559.1"/>
    <property type="molecule type" value="Genomic_DNA"/>
</dbReference>